<evidence type="ECO:0000256" key="8">
    <source>
        <dbReference type="ARBA" id="ARBA00022839"/>
    </source>
</evidence>
<keyword evidence="7 13" id="KW-0378">Hydrolase</keyword>
<evidence type="ECO:0000256" key="10">
    <source>
        <dbReference type="ARBA" id="ARBA00023014"/>
    </source>
</evidence>
<evidence type="ECO:0000313" key="15">
    <source>
        <dbReference type="EMBL" id="MBC5672760.1"/>
    </source>
</evidence>
<evidence type="ECO:0000256" key="2">
    <source>
        <dbReference type="ARBA" id="ARBA00009189"/>
    </source>
</evidence>
<evidence type="ECO:0000256" key="13">
    <source>
        <dbReference type="RuleBase" id="RU365022"/>
    </source>
</evidence>
<proteinExistence type="inferred from homology"/>
<evidence type="ECO:0000313" key="16">
    <source>
        <dbReference type="Proteomes" id="UP000654573"/>
    </source>
</evidence>
<keyword evidence="12 13" id="KW-0464">Manganese</keyword>
<dbReference type="NCBIfam" id="TIGR00372">
    <property type="entry name" value="cas4"/>
    <property type="match status" value="1"/>
</dbReference>
<comment type="function">
    <text evidence="13">CRISPR (clustered regularly interspaced short palindromic repeat) is an adaptive immune system that provides protection against mobile genetic elements (viruses, transposable elements and conjugative plasmids). CRISPR clusters contain sequences complementary to antecedent mobile elements and target invading nucleic acids. CRISPR clusters are transcribed and processed into CRISPR RNA (crRNA).</text>
</comment>
<evidence type="ECO:0000256" key="11">
    <source>
        <dbReference type="ARBA" id="ARBA00023118"/>
    </source>
</evidence>
<evidence type="ECO:0000256" key="6">
    <source>
        <dbReference type="ARBA" id="ARBA00022723"/>
    </source>
</evidence>
<comment type="similarity">
    <text evidence="2 13">Belongs to the CRISPR-associated exonuclease Cas4 family.</text>
</comment>
<dbReference type="PANTHER" id="PTHR36531">
    <property type="entry name" value="CRISPR-ASSOCIATED EXONUCLEASE CAS4"/>
    <property type="match status" value="1"/>
</dbReference>
<organism evidence="15 16">
    <name type="scientific">Blautia celeris</name>
    <dbReference type="NCBI Taxonomy" id="2763026"/>
    <lineage>
        <taxon>Bacteria</taxon>
        <taxon>Bacillati</taxon>
        <taxon>Bacillota</taxon>
        <taxon>Clostridia</taxon>
        <taxon>Lachnospirales</taxon>
        <taxon>Lachnospiraceae</taxon>
        <taxon>Blautia</taxon>
    </lineage>
</organism>
<keyword evidence="9 13" id="KW-0408">Iron</keyword>
<feature type="domain" description="DUF83" evidence="14">
    <location>
        <begin position="13"/>
        <end position="200"/>
    </location>
</feature>
<evidence type="ECO:0000259" key="14">
    <source>
        <dbReference type="Pfam" id="PF01930"/>
    </source>
</evidence>
<dbReference type="InterPro" id="IPR051827">
    <property type="entry name" value="Cas4_exonuclease"/>
</dbReference>
<dbReference type="InterPro" id="IPR022765">
    <property type="entry name" value="Dna2/Cas4_DUF83"/>
</dbReference>
<accession>A0ABR7FDU5</accession>
<evidence type="ECO:0000256" key="9">
    <source>
        <dbReference type="ARBA" id="ARBA00023004"/>
    </source>
</evidence>
<evidence type="ECO:0000256" key="5">
    <source>
        <dbReference type="ARBA" id="ARBA00022722"/>
    </source>
</evidence>
<dbReference type="EMBL" id="JACOOU010000004">
    <property type="protein sequence ID" value="MBC5672760.1"/>
    <property type="molecule type" value="Genomic_DNA"/>
</dbReference>
<keyword evidence="5 13" id="KW-0540">Nuclease</keyword>
<sequence>MKEYKEEDYLMLSGIQHFAFCRRQWALIHIEQQWQENVRTVEGELLHKRAHDTYSSEKRNDVVISRGLPVHSSEMGVSGVCDIVEFRRAEEGITLHGHRGTFQVYPVEYKRGKPKDTQIDILQLTAQAMCLEEMLSCTIAGGAVFYGEIKRRERIEFTDELKEQVRTMFSEMHQYFDRKYTPKVKWSKSCNACSLKDICLPKLGKAASVKEYIKSAIGEDDK</sequence>
<reference evidence="15 16" key="1">
    <citation type="submission" date="2020-08" db="EMBL/GenBank/DDBJ databases">
        <title>Genome public.</title>
        <authorList>
            <person name="Liu C."/>
            <person name="Sun Q."/>
        </authorList>
    </citation>
    <scope>NUCLEOTIDE SEQUENCE [LARGE SCALE GENOMIC DNA]</scope>
    <source>
        <strain evidence="15 16">NSJ-34</strain>
    </source>
</reference>
<comment type="cofactor">
    <cofactor evidence="1">
        <name>[4Fe-4S] cluster</name>
        <dbReference type="ChEBI" id="CHEBI:49883"/>
    </cofactor>
</comment>
<keyword evidence="6 13" id="KW-0479">Metal-binding</keyword>
<evidence type="ECO:0000256" key="4">
    <source>
        <dbReference type="ARBA" id="ARBA00020049"/>
    </source>
</evidence>
<gene>
    <name evidence="15" type="primary">cas4</name>
    <name evidence="15" type="ORF">H8S76_10930</name>
</gene>
<evidence type="ECO:0000256" key="12">
    <source>
        <dbReference type="ARBA" id="ARBA00023211"/>
    </source>
</evidence>
<evidence type="ECO:0000256" key="7">
    <source>
        <dbReference type="ARBA" id="ARBA00022801"/>
    </source>
</evidence>
<evidence type="ECO:0000256" key="1">
    <source>
        <dbReference type="ARBA" id="ARBA00001966"/>
    </source>
</evidence>
<dbReference type="Proteomes" id="UP000654573">
    <property type="component" value="Unassembled WGS sequence"/>
</dbReference>
<dbReference type="Pfam" id="PF01930">
    <property type="entry name" value="Cas_Cas4"/>
    <property type="match status" value="1"/>
</dbReference>
<evidence type="ECO:0000256" key="3">
    <source>
        <dbReference type="ARBA" id="ARBA00012768"/>
    </source>
</evidence>
<dbReference type="Gene3D" id="3.90.320.10">
    <property type="match status" value="1"/>
</dbReference>
<dbReference type="PANTHER" id="PTHR36531:SF6">
    <property type="entry name" value="DNA REPLICATION ATP-DEPENDENT HELICASE_NUCLEASE DNA2"/>
    <property type="match status" value="1"/>
</dbReference>
<comment type="cofactor">
    <cofactor evidence="13">
        <name>iron-sulfur cluster</name>
        <dbReference type="ChEBI" id="CHEBI:30408"/>
    </cofactor>
</comment>
<comment type="cofactor">
    <cofactor evidence="13">
        <name>Mg(2+)</name>
        <dbReference type="ChEBI" id="CHEBI:18420"/>
    </cofactor>
    <cofactor evidence="13">
        <name>Mn(2+)</name>
        <dbReference type="ChEBI" id="CHEBI:29035"/>
    </cofactor>
    <text evidence="13">Mg(2+) or Mn(2+) required for ssDNA cleavage activity.</text>
</comment>
<dbReference type="InterPro" id="IPR011604">
    <property type="entry name" value="PDDEXK-like_dom_sf"/>
</dbReference>
<name>A0ABR7FDU5_9FIRM</name>
<dbReference type="RefSeq" id="WP_103732079.1">
    <property type="nucleotide sequence ID" value="NZ_JACOOU010000004.1"/>
</dbReference>
<keyword evidence="16" id="KW-1185">Reference proteome</keyword>
<keyword evidence="8 13" id="KW-0269">Exonuclease</keyword>
<keyword evidence="10 13" id="KW-0411">Iron-sulfur</keyword>
<dbReference type="InterPro" id="IPR013343">
    <property type="entry name" value="CRISPR-assoc_prot_Cas4"/>
</dbReference>
<comment type="caution">
    <text evidence="15">The sequence shown here is derived from an EMBL/GenBank/DDBJ whole genome shotgun (WGS) entry which is preliminary data.</text>
</comment>
<protein>
    <recommendedName>
        <fullName evidence="4 13">CRISPR-associated exonuclease Cas4</fullName>
        <ecNumber evidence="3 13">3.1.12.1</ecNumber>
    </recommendedName>
</protein>
<keyword evidence="11 13" id="KW-0051">Antiviral defense</keyword>
<dbReference type="EC" id="3.1.12.1" evidence="3 13"/>